<name>A0A1Y1LY17_PHOPY</name>
<proteinExistence type="predicted"/>
<dbReference type="EMBL" id="GEZM01048441">
    <property type="protein sequence ID" value="JAV76566.1"/>
    <property type="molecule type" value="Transcribed_RNA"/>
</dbReference>
<protein>
    <submittedName>
        <fullName evidence="1">Uncharacterized protein</fullName>
    </submittedName>
</protein>
<sequence>MATANPARAMTPATRLLPKAVGAAAGFDVVLGVPVLELLLVPDCEALPGAEDPGAEDPGAEDPGVVTRTEEVMVGVTPLVVGSGVIWPMVVGATVPEGWEAPEESGPEAELIETGRMVKTAVGVDSLGVG</sequence>
<dbReference type="AlphaFoldDB" id="A0A1Y1LY17"/>
<organism evidence="1">
    <name type="scientific">Photinus pyralis</name>
    <name type="common">Common eastern firefly</name>
    <name type="synonym">Lampyris pyralis</name>
    <dbReference type="NCBI Taxonomy" id="7054"/>
    <lineage>
        <taxon>Eukaryota</taxon>
        <taxon>Metazoa</taxon>
        <taxon>Ecdysozoa</taxon>
        <taxon>Arthropoda</taxon>
        <taxon>Hexapoda</taxon>
        <taxon>Insecta</taxon>
        <taxon>Pterygota</taxon>
        <taxon>Neoptera</taxon>
        <taxon>Endopterygota</taxon>
        <taxon>Coleoptera</taxon>
        <taxon>Polyphaga</taxon>
        <taxon>Elateriformia</taxon>
        <taxon>Elateroidea</taxon>
        <taxon>Lampyridae</taxon>
        <taxon>Lampyrinae</taxon>
        <taxon>Photinus</taxon>
    </lineage>
</organism>
<reference evidence="1" key="1">
    <citation type="journal article" date="2016" name="Sci. Rep.">
        <title>Molecular characterization of firefly nuptial gifts: a multi-omics approach sheds light on postcopulatory sexual selection.</title>
        <authorList>
            <person name="Al-Wathiqui N."/>
            <person name="Fallon T.R."/>
            <person name="South A."/>
            <person name="Weng J.K."/>
            <person name="Lewis S.M."/>
        </authorList>
    </citation>
    <scope>NUCLEOTIDE SEQUENCE</scope>
</reference>
<evidence type="ECO:0000313" key="1">
    <source>
        <dbReference type="EMBL" id="JAV76566.1"/>
    </source>
</evidence>
<accession>A0A1Y1LY17</accession>